<sequence length="80" mass="8252">MGTLLALSGLVLGAWAVRGICLKQQSNASKLIKSLIAAAYFLGIGGLAGTEENKAPMVIALLLIGAALVCYSNYRDKKAG</sequence>
<reference evidence="4 5" key="1">
    <citation type="journal article" date="2015" name="Int. J. Syst. Evol. Microbiol.">
        <title>Erwinia iniecta sp. nov., isolated from Russian wheat aphids (Diuraphis noxia).</title>
        <authorList>
            <person name="Campillo T."/>
            <person name="Luna E."/>
            <person name="Portier P."/>
            <person name="Fischer-Le Saux M."/>
            <person name="Lapitan N."/>
            <person name="Tisserat N.A."/>
            <person name="Leach J.E."/>
        </authorList>
    </citation>
    <scope>NUCLEOTIDE SEQUENCE [LARGE SCALE GENOMIC DNA]</scope>
    <source>
        <strain evidence="2 5">B120</strain>
        <strain evidence="3 4">B149</strain>
    </source>
</reference>
<dbReference type="PATRIC" id="fig|1560201.3.peg.2989"/>
<keyword evidence="1" id="KW-1133">Transmembrane helix</keyword>
<proteinExistence type="predicted"/>
<keyword evidence="5" id="KW-1185">Reference proteome</keyword>
<evidence type="ECO:0000256" key="1">
    <source>
        <dbReference type="SAM" id="Phobius"/>
    </source>
</evidence>
<feature type="transmembrane region" description="Helical" evidence="1">
    <location>
        <begin position="55"/>
        <end position="74"/>
    </location>
</feature>
<evidence type="ECO:0000313" key="4">
    <source>
        <dbReference type="Proteomes" id="UP000036851"/>
    </source>
</evidence>
<dbReference type="STRING" id="1560201.NG42_14065"/>
<dbReference type="RefSeq" id="WP_052900084.1">
    <property type="nucleotide sequence ID" value="NZ_JRXE01000019.1"/>
</dbReference>
<accession>A0A0L7T195</accession>
<keyword evidence="1" id="KW-0812">Transmembrane</keyword>
<comment type="caution">
    <text evidence="2">The sequence shown here is derived from an EMBL/GenBank/DDBJ whole genome shotgun (WGS) entry which is preliminary data.</text>
</comment>
<name>A0A0L7T195_9GAMM</name>
<evidence type="ECO:0000313" key="3">
    <source>
        <dbReference type="EMBL" id="KOC92648.1"/>
    </source>
</evidence>
<dbReference type="AlphaFoldDB" id="A0A0L7T195"/>
<evidence type="ECO:0000313" key="2">
    <source>
        <dbReference type="EMBL" id="KOC89001.1"/>
    </source>
</evidence>
<dbReference type="EMBL" id="JRXF01000019">
    <property type="protein sequence ID" value="KOC92648.1"/>
    <property type="molecule type" value="Genomic_DNA"/>
</dbReference>
<keyword evidence="1" id="KW-0472">Membrane</keyword>
<dbReference type="Proteomes" id="UP000036851">
    <property type="component" value="Unassembled WGS sequence"/>
</dbReference>
<dbReference type="Proteomes" id="UP000037088">
    <property type="component" value="Unassembled WGS sequence"/>
</dbReference>
<organism evidence="2 5">
    <name type="scientific">Winslowiella iniecta</name>
    <dbReference type="NCBI Taxonomy" id="1560201"/>
    <lineage>
        <taxon>Bacteria</taxon>
        <taxon>Pseudomonadati</taxon>
        <taxon>Pseudomonadota</taxon>
        <taxon>Gammaproteobacteria</taxon>
        <taxon>Enterobacterales</taxon>
        <taxon>Erwiniaceae</taxon>
        <taxon>Winslowiella</taxon>
    </lineage>
</organism>
<protein>
    <submittedName>
        <fullName evidence="2">Uncharacterized protein</fullName>
    </submittedName>
</protein>
<dbReference type="EMBL" id="JRXE01000019">
    <property type="protein sequence ID" value="KOC89001.1"/>
    <property type="molecule type" value="Genomic_DNA"/>
</dbReference>
<dbReference type="OrthoDB" id="6477777at2"/>
<gene>
    <name evidence="2" type="ORF">NG42_14065</name>
    <name evidence="3" type="ORF">NG43_12890</name>
</gene>
<evidence type="ECO:0000313" key="5">
    <source>
        <dbReference type="Proteomes" id="UP000037088"/>
    </source>
</evidence>
<feature type="transmembrane region" description="Helical" evidence="1">
    <location>
        <begin position="29"/>
        <end position="48"/>
    </location>
</feature>